<dbReference type="GO" id="GO:0005829">
    <property type="term" value="C:cytosol"/>
    <property type="evidence" value="ECO:0007669"/>
    <property type="project" value="TreeGrafter"/>
</dbReference>
<evidence type="ECO:0000313" key="3">
    <source>
        <dbReference type="EMBL" id="SFQ62160.1"/>
    </source>
</evidence>
<sequence>MKLSILDQSPISSNQTAQEALKDSLKLAQVGEALGYSRYWVTEHHDLPGLASSVPEVILSYIGANTSTIRIGSGAVLLPHYKPFKVAEIYNTLATLFPNRIDVGIGRAPGGSAEATNALSDNYLQNVYKMPSLVKDLLHFLDDDFPADHEYSKISASPIPLVAPVPWLLGTSKKSALLAAENGMAYTFGQFMSDNDGPSIIQEYLEAFTPRKQGQTAQVMITVSVICAETTEKANELLLSSLIWELQKAKGEGHKGIPSIEEAQQYKWDNREKVTLDNMKKNIIIGNPQEVKEKLIDLQASYKADEIMLSTIIYSAEARRNSYRLIGNELLIND</sequence>
<reference evidence="4" key="1">
    <citation type="submission" date="2016-10" db="EMBL/GenBank/DDBJ databases">
        <authorList>
            <person name="Varghese N."/>
            <person name="Submissions S."/>
        </authorList>
    </citation>
    <scope>NUCLEOTIDE SEQUENCE [LARGE SCALE GENOMIC DNA]</scope>
    <source>
        <strain evidence="4">DSM 11706</strain>
    </source>
</reference>
<evidence type="ECO:0000256" key="1">
    <source>
        <dbReference type="ARBA" id="ARBA00007789"/>
    </source>
</evidence>
<dbReference type="AlphaFoldDB" id="A0A1I6A0K1"/>
<dbReference type="InterPro" id="IPR050766">
    <property type="entry name" value="Bact_Lucif_Oxidored"/>
</dbReference>
<dbReference type="Gene3D" id="3.20.20.30">
    <property type="entry name" value="Luciferase-like domain"/>
    <property type="match status" value="1"/>
</dbReference>
<dbReference type="SUPFAM" id="SSF51679">
    <property type="entry name" value="Bacterial luciferase-like"/>
    <property type="match status" value="1"/>
</dbReference>
<dbReference type="NCBIfam" id="TIGR03558">
    <property type="entry name" value="oxido_grp_1"/>
    <property type="match status" value="1"/>
</dbReference>
<dbReference type="RefSeq" id="WP_093537703.1">
    <property type="nucleotide sequence ID" value="NZ_FOXU01000006.1"/>
</dbReference>
<dbReference type="InterPro" id="IPR019949">
    <property type="entry name" value="CmoO-like"/>
</dbReference>
<protein>
    <submittedName>
        <fullName evidence="3">Luciferase family oxidoreductase, group 1</fullName>
    </submittedName>
</protein>
<dbReference type="STRING" id="126156.SAMN05421670_3028"/>
<dbReference type="OrthoDB" id="9780518at2"/>
<dbReference type="Proteomes" id="UP000198734">
    <property type="component" value="Unassembled WGS sequence"/>
</dbReference>
<proteinExistence type="predicted"/>
<dbReference type="InterPro" id="IPR036661">
    <property type="entry name" value="Luciferase-like_sf"/>
</dbReference>
<dbReference type="Pfam" id="PF00296">
    <property type="entry name" value="Bac_luciferase"/>
    <property type="match status" value="1"/>
</dbReference>
<organism evidence="3 4">
    <name type="scientific">Psychrobacillus psychrotolerans</name>
    <dbReference type="NCBI Taxonomy" id="126156"/>
    <lineage>
        <taxon>Bacteria</taxon>
        <taxon>Bacillati</taxon>
        <taxon>Bacillota</taxon>
        <taxon>Bacilli</taxon>
        <taxon>Bacillales</taxon>
        <taxon>Bacillaceae</taxon>
        <taxon>Psychrobacillus</taxon>
    </lineage>
</organism>
<gene>
    <name evidence="3" type="ORF">SAMN05421670_3028</name>
</gene>
<dbReference type="PANTHER" id="PTHR30137:SF19">
    <property type="entry name" value="LUCIFERASE-LIKE MONOOXYGENASE"/>
    <property type="match status" value="1"/>
</dbReference>
<dbReference type="EMBL" id="FOXU01000006">
    <property type="protein sequence ID" value="SFQ62160.1"/>
    <property type="molecule type" value="Genomic_DNA"/>
</dbReference>
<dbReference type="GO" id="GO:0016705">
    <property type="term" value="F:oxidoreductase activity, acting on paired donors, with incorporation or reduction of molecular oxygen"/>
    <property type="evidence" value="ECO:0007669"/>
    <property type="project" value="InterPro"/>
</dbReference>
<evidence type="ECO:0000313" key="4">
    <source>
        <dbReference type="Proteomes" id="UP000198734"/>
    </source>
</evidence>
<dbReference type="CDD" id="cd00347">
    <property type="entry name" value="Flavin_utilizing_monoxygenases"/>
    <property type="match status" value="1"/>
</dbReference>
<accession>A0A1I6A0K1</accession>
<comment type="similarity">
    <text evidence="1">To bacterial alkanal monooxygenase alpha and beta chains.</text>
</comment>
<dbReference type="InterPro" id="IPR011251">
    <property type="entry name" value="Luciferase-like_dom"/>
</dbReference>
<dbReference type="FunFam" id="3.20.20.30:FF:000002">
    <property type="entry name" value="LLM class flavin-dependent oxidoreductase"/>
    <property type="match status" value="1"/>
</dbReference>
<keyword evidence="4" id="KW-1185">Reference proteome</keyword>
<feature type="domain" description="Luciferase-like" evidence="2">
    <location>
        <begin position="1"/>
        <end position="300"/>
    </location>
</feature>
<evidence type="ECO:0000259" key="2">
    <source>
        <dbReference type="Pfam" id="PF00296"/>
    </source>
</evidence>
<name>A0A1I6A0K1_9BACI</name>
<dbReference type="PANTHER" id="PTHR30137">
    <property type="entry name" value="LUCIFERASE-LIKE MONOOXYGENASE"/>
    <property type="match status" value="1"/>
</dbReference>